<evidence type="ECO:0000256" key="2">
    <source>
        <dbReference type="ARBA" id="ARBA00022801"/>
    </source>
</evidence>
<name>A0A1G8DRA2_9NOCA</name>
<organism evidence="5 6">
    <name type="scientific">Rhodococcus triatomae</name>
    <dbReference type="NCBI Taxonomy" id="300028"/>
    <lineage>
        <taxon>Bacteria</taxon>
        <taxon>Bacillati</taxon>
        <taxon>Actinomycetota</taxon>
        <taxon>Actinomycetes</taxon>
        <taxon>Mycobacteriales</taxon>
        <taxon>Nocardiaceae</taxon>
        <taxon>Rhodococcus</taxon>
    </lineage>
</organism>
<evidence type="ECO:0000259" key="4">
    <source>
        <dbReference type="Pfam" id="PF00326"/>
    </source>
</evidence>
<keyword evidence="6" id="KW-1185">Reference proteome</keyword>
<evidence type="ECO:0000313" key="6">
    <source>
        <dbReference type="Proteomes" id="UP000183263"/>
    </source>
</evidence>
<dbReference type="PANTHER" id="PTHR42776">
    <property type="entry name" value="SERINE PEPTIDASE S9 FAMILY MEMBER"/>
    <property type="match status" value="1"/>
</dbReference>
<keyword evidence="1" id="KW-0732">Signal</keyword>
<feature type="domain" description="Peptidase S9 prolyl oligopeptidase catalytic" evidence="4">
    <location>
        <begin position="460"/>
        <end position="669"/>
    </location>
</feature>
<dbReference type="Proteomes" id="UP000183263">
    <property type="component" value="Unassembled WGS sequence"/>
</dbReference>
<keyword evidence="5" id="KW-0031">Aminopeptidase</keyword>
<gene>
    <name evidence="5" type="ORF">SAMN05444695_102382</name>
</gene>
<keyword evidence="3" id="KW-0720">Serine protease</keyword>
<evidence type="ECO:0000313" key="5">
    <source>
        <dbReference type="EMBL" id="SDH60178.1"/>
    </source>
</evidence>
<dbReference type="GO" id="GO:0004252">
    <property type="term" value="F:serine-type endopeptidase activity"/>
    <property type="evidence" value="ECO:0007669"/>
    <property type="project" value="TreeGrafter"/>
</dbReference>
<keyword evidence="2" id="KW-0378">Hydrolase</keyword>
<dbReference type="EMBL" id="FNDN01000002">
    <property type="protein sequence ID" value="SDH60178.1"/>
    <property type="molecule type" value="Genomic_DNA"/>
</dbReference>
<dbReference type="Pfam" id="PF07676">
    <property type="entry name" value="PD40"/>
    <property type="match status" value="1"/>
</dbReference>
<proteinExistence type="predicted"/>
<keyword evidence="5" id="KW-0645">Protease</keyword>
<evidence type="ECO:0000256" key="3">
    <source>
        <dbReference type="ARBA" id="ARBA00022825"/>
    </source>
</evidence>
<dbReference type="SUPFAM" id="SSF82171">
    <property type="entry name" value="DPP6 N-terminal domain-like"/>
    <property type="match status" value="1"/>
</dbReference>
<dbReference type="SUPFAM" id="SSF53474">
    <property type="entry name" value="alpha/beta-Hydrolases"/>
    <property type="match status" value="1"/>
</dbReference>
<dbReference type="PANTHER" id="PTHR42776:SF13">
    <property type="entry name" value="DIPEPTIDYL-PEPTIDASE 5"/>
    <property type="match status" value="1"/>
</dbReference>
<dbReference type="InterPro" id="IPR011042">
    <property type="entry name" value="6-blade_b-propeller_TolB-like"/>
</dbReference>
<reference evidence="5 6" key="1">
    <citation type="submission" date="2016-10" db="EMBL/GenBank/DDBJ databases">
        <authorList>
            <person name="de Groot N.N."/>
        </authorList>
    </citation>
    <scope>NUCLEOTIDE SEQUENCE [LARGE SCALE GENOMIC DNA]</scope>
    <source>
        <strain evidence="5 6">DSM 44892</strain>
    </source>
</reference>
<dbReference type="AlphaFoldDB" id="A0A1G8DRA2"/>
<dbReference type="InterPro" id="IPR001375">
    <property type="entry name" value="Peptidase_S9_cat"/>
</dbReference>
<dbReference type="GO" id="GO:0004177">
    <property type="term" value="F:aminopeptidase activity"/>
    <property type="evidence" value="ECO:0007669"/>
    <property type="project" value="UniProtKB-KW"/>
</dbReference>
<dbReference type="Pfam" id="PF00326">
    <property type="entry name" value="Peptidase_S9"/>
    <property type="match status" value="1"/>
</dbReference>
<sequence>MHAGTAFDELDDYLALGRLSHLSMSTDGRRLVLAHAELDDDAVKYVTSLWEVDPTGNTAARRLTWGAESETAPVFTSDGDVLFLASRPLRGGEDCPKALWRLPAGGGEACRVTDFADDVDSVLAARAAPRFLLTTPLLDAADSVAEDRRIRKERKDKKVSAILHSGYPVRHWDDDLGPGAPHLFSGSLDTGGGSGDAPVDLTPLAGAALRDADVDLSWDGEFAVTTWAVPAAGAAMRTVLVKVDTGTGEQSLLVDDLGVDVSAPAISPDGASVAYLREAHSTDLLAPRTTLHLFDLRRGTSELVDVGDLWPTSPVWSADGTELLFTADHRGRAPIFRVRVGSAGSPSSAESPVSRITTDDAAYSDVCVAPDGQCAYALRASYEAPPHPVRVDLVTGAVSMLPAPEALPELPGTLTEVQTKAADGTAVRGWLALPTGAEAHAPVPLLLWVHGGPLSSWNTWSWRWNPWLLVAQGYAVLLPDPALSTGYGQSFVQRGWGRWGAEPYTDLMAITDTAVARPEIDAERTGAMGGSFGGYMANWIAGHTGRFKAIVSHASLWALDQFGPTTDSAWYWQREMTPEMAVENSPHLYVADIVTPMLVIHGDRDYRVPIGEGLRLWFELLSESGLPADEEGATAHRFLYFPDENHWVLAPQHTKLWYEVVRAFLSEHVLGEAAEMPEILG</sequence>
<evidence type="ECO:0000256" key="1">
    <source>
        <dbReference type="ARBA" id="ARBA00022729"/>
    </source>
</evidence>
<dbReference type="GO" id="GO:0006508">
    <property type="term" value="P:proteolysis"/>
    <property type="evidence" value="ECO:0007669"/>
    <property type="project" value="InterPro"/>
</dbReference>
<accession>A0A1G8DRA2</accession>
<dbReference type="InterPro" id="IPR029058">
    <property type="entry name" value="AB_hydrolase_fold"/>
</dbReference>
<dbReference type="OrthoDB" id="262125at2"/>
<dbReference type="Gene3D" id="2.120.10.30">
    <property type="entry name" value="TolB, C-terminal domain"/>
    <property type="match status" value="2"/>
</dbReference>
<dbReference type="Gene3D" id="3.40.50.1820">
    <property type="entry name" value="alpha/beta hydrolase"/>
    <property type="match status" value="1"/>
</dbReference>
<dbReference type="InterPro" id="IPR011659">
    <property type="entry name" value="WD40"/>
</dbReference>
<protein>
    <submittedName>
        <fullName evidence="5">Dipeptidyl aminopeptidase/acylaminoacyl peptidase</fullName>
    </submittedName>
</protein>